<reference evidence="2" key="3">
    <citation type="submission" date="2018-07" db="EMBL/GenBank/DDBJ databases">
        <title>WGS assembly of Glycine max.</title>
        <authorList>
            <person name="Schmutz J."/>
            <person name="Cannon S."/>
            <person name="Schlueter J."/>
            <person name="Ma J."/>
            <person name="Mitros T."/>
            <person name="Nelson W."/>
            <person name="Hyten D."/>
            <person name="Song Q."/>
            <person name="Thelen J."/>
            <person name="Cheng J."/>
            <person name="Xu D."/>
            <person name="Hellsten U."/>
            <person name="May G."/>
            <person name="Yu Y."/>
            <person name="Sakurai T."/>
            <person name="Umezawa T."/>
            <person name="Bhattacharyya M."/>
            <person name="Sandhu D."/>
            <person name="Valliyodan B."/>
            <person name="Lindquist E."/>
            <person name="Peto M."/>
            <person name="Grant D."/>
            <person name="Shu S."/>
            <person name="Goodstein D."/>
            <person name="Barry K."/>
            <person name="Futrell-Griggs M."/>
            <person name="Abernathy B."/>
            <person name="Du J."/>
            <person name="Tian Z."/>
            <person name="Zhu L."/>
            <person name="Gill N."/>
            <person name="Joshi T."/>
            <person name="Libault M."/>
            <person name="Sethuraman A."/>
            <person name="Zhang X."/>
            <person name="Shinozaki K."/>
            <person name="Nguyen H."/>
            <person name="Wing R."/>
            <person name="Cregan P."/>
            <person name="Specht J."/>
            <person name="Grimwood J."/>
            <person name="Rokhsar D."/>
            <person name="Stacey G."/>
            <person name="Shoemaker R."/>
            <person name="Jackson S."/>
        </authorList>
    </citation>
    <scope>NUCLEOTIDE SEQUENCE</scope>
    <source>
        <tissue evidence="2">Callus</tissue>
    </source>
</reference>
<proteinExistence type="predicted"/>
<dbReference type="OMA" id="MTWEPFK"/>
<protein>
    <recommendedName>
        <fullName evidence="1">N-acetyltransferase domain-containing protein</fullName>
    </recommendedName>
</protein>
<dbReference type="PANTHER" id="PTHR46067:SF28">
    <property type="entry name" value="ACETYLTRANSFERASE (GNAT) DOMAIN PROTEIN"/>
    <property type="match status" value="1"/>
</dbReference>
<dbReference type="PANTHER" id="PTHR46067">
    <property type="entry name" value="ACYL-COA N-ACYLTRANSFERASES (NAT) SUPERFAMILY PROTEIN"/>
    <property type="match status" value="1"/>
</dbReference>
<evidence type="ECO:0000313" key="4">
    <source>
        <dbReference type="Proteomes" id="UP000008827"/>
    </source>
</evidence>
<dbReference type="PROSITE" id="PS51186">
    <property type="entry name" value="GNAT"/>
    <property type="match status" value="1"/>
</dbReference>
<dbReference type="Pfam" id="PF13302">
    <property type="entry name" value="Acetyltransf_3"/>
    <property type="match status" value="1"/>
</dbReference>
<feature type="domain" description="N-acetyltransferase" evidence="1">
    <location>
        <begin position="60"/>
        <end position="121"/>
    </location>
</feature>
<evidence type="ECO:0000313" key="3">
    <source>
        <dbReference type="EnsemblPlants" id="KRG91349"/>
    </source>
</evidence>
<dbReference type="AlphaFoldDB" id="A0A0R0ECR9"/>
<evidence type="ECO:0000259" key="1">
    <source>
        <dbReference type="PROSITE" id="PS51186"/>
    </source>
</evidence>
<dbReference type="EMBL" id="CM000853">
    <property type="protein sequence ID" value="KRG91349.1"/>
    <property type="molecule type" value="Genomic_DNA"/>
</dbReference>
<dbReference type="Gramene" id="KRG91349">
    <property type="protein sequence ID" value="KRG91349"/>
    <property type="gene ID" value="GLYMA_20G149300"/>
</dbReference>
<organism evidence="2">
    <name type="scientific">Glycine max</name>
    <name type="common">Soybean</name>
    <name type="synonym">Glycine hispida</name>
    <dbReference type="NCBI Taxonomy" id="3847"/>
    <lineage>
        <taxon>Eukaryota</taxon>
        <taxon>Viridiplantae</taxon>
        <taxon>Streptophyta</taxon>
        <taxon>Embryophyta</taxon>
        <taxon>Tracheophyta</taxon>
        <taxon>Spermatophyta</taxon>
        <taxon>Magnoliopsida</taxon>
        <taxon>eudicotyledons</taxon>
        <taxon>Gunneridae</taxon>
        <taxon>Pentapetalae</taxon>
        <taxon>rosids</taxon>
        <taxon>fabids</taxon>
        <taxon>Fabales</taxon>
        <taxon>Fabaceae</taxon>
        <taxon>Papilionoideae</taxon>
        <taxon>50 kb inversion clade</taxon>
        <taxon>NPAAA clade</taxon>
        <taxon>indigoferoid/millettioid clade</taxon>
        <taxon>Phaseoleae</taxon>
        <taxon>Glycine</taxon>
        <taxon>Glycine subgen. Soja</taxon>
    </lineage>
</organism>
<dbReference type="SMR" id="A0A0R0ECR9"/>
<dbReference type="InParanoid" id="A0A0R0ECR9"/>
<dbReference type="InterPro" id="IPR016181">
    <property type="entry name" value="Acyl_CoA_acyltransferase"/>
</dbReference>
<name>A0A0R0ECR9_SOYBN</name>
<dbReference type="GO" id="GO:0016747">
    <property type="term" value="F:acyltransferase activity, transferring groups other than amino-acyl groups"/>
    <property type="evidence" value="ECO:0007669"/>
    <property type="project" value="InterPro"/>
</dbReference>
<reference evidence="3" key="2">
    <citation type="submission" date="2018-02" db="UniProtKB">
        <authorList>
            <consortium name="EnsemblPlants"/>
        </authorList>
    </citation>
    <scope>IDENTIFICATION</scope>
    <source>
        <strain evidence="3">Williams 82</strain>
    </source>
</reference>
<dbReference type="Proteomes" id="UP000008827">
    <property type="component" value="Chromosome 20"/>
</dbReference>
<dbReference type="EnsemblPlants" id="KRG91349">
    <property type="protein sequence ID" value="KRG91349"/>
    <property type="gene ID" value="GLYMA_20G149300"/>
</dbReference>
<keyword evidence="4" id="KW-1185">Reference proteome</keyword>
<dbReference type="SUPFAM" id="SSF55729">
    <property type="entry name" value="Acyl-CoA N-acyltransferases (Nat)"/>
    <property type="match status" value="1"/>
</dbReference>
<reference evidence="2 3" key="1">
    <citation type="journal article" date="2010" name="Nature">
        <title>Genome sequence of the palaeopolyploid soybean.</title>
        <authorList>
            <person name="Schmutz J."/>
            <person name="Cannon S.B."/>
            <person name="Schlueter J."/>
            <person name="Ma J."/>
            <person name="Mitros T."/>
            <person name="Nelson W."/>
            <person name="Hyten D.L."/>
            <person name="Song Q."/>
            <person name="Thelen J.J."/>
            <person name="Cheng J."/>
            <person name="Xu D."/>
            <person name="Hellsten U."/>
            <person name="May G.D."/>
            <person name="Yu Y."/>
            <person name="Sakurai T."/>
            <person name="Umezawa T."/>
            <person name="Bhattacharyya M.K."/>
            <person name="Sandhu D."/>
            <person name="Valliyodan B."/>
            <person name="Lindquist E."/>
            <person name="Peto M."/>
            <person name="Grant D."/>
            <person name="Shu S."/>
            <person name="Goodstein D."/>
            <person name="Barry K."/>
            <person name="Futrell-Griggs M."/>
            <person name="Abernathy B."/>
            <person name="Du J."/>
            <person name="Tian Z."/>
            <person name="Zhu L."/>
            <person name="Gill N."/>
            <person name="Joshi T."/>
            <person name="Libault M."/>
            <person name="Sethuraman A."/>
            <person name="Zhang X.-C."/>
            <person name="Shinozaki K."/>
            <person name="Nguyen H.T."/>
            <person name="Wing R.A."/>
            <person name="Cregan P."/>
            <person name="Specht J."/>
            <person name="Grimwood J."/>
            <person name="Rokhsar D."/>
            <person name="Stacey G."/>
            <person name="Shoemaker R.C."/>
            <person name="Jackson S.A."/>
        </authorList>
    </citation>
    <scope>NUCLEOTIDE SEQUENCE</scope>
    <source>
        <strain evidence="3">cv. Williams 82</strain>
        <tissue evidence="2">Callus</tissue>
    </source>
</reference>
<accession>A0A0R0ECR9</accession>
<evidence type="ECO:0000313" key="2">
    <source>
        <dbReference type="EMBL" id="KRG91349.1"/>
    </source>
</evidence>
<gene>
    <name evidence="2" type="ORF">GLYMA_20G149300</name>
</gene>
<dbReference type="Gene3D" id="3.40.630.30">
    <property type="match status" value="1"/>
</dbReference>
<sequence>MEGAAICSTADAREEGVDLTQISLRPISLDDLDDLMLWTTDEKVAKHCTWEPYTSKEEPGIATHAVKQVVKAAFSEFPHLERLQALVDVENVASQRVLEKAGFQREGVLRKYVVIKGKSRDMITFSVLPNDPLS</sequence>
<dbReference type="FunCoup" id="A0A0R0ECR9">
    <property type="interactions" value="18"/>
</dbReference>
<dbReference type="InterPro" id="IPR000182">
    <property type="entry name" value="GNAT_dom"/>
</dbReference>